<dbReference type="AlphaFoldDB" id="A0A5J4UAX0"/>
<dbReference type="PANTHER" id="PTHR33050">
    <property type="entry name" value="REVERSE TRANSCRIPTASE DOMAIN-CONTAINING PROTEIN"/>
    <property type="match status" value="1"/>
</dbReference>
<dbReference type="InterPro" id="IPR052055">
    <property type="entry name" value="Hepadnavirus_pol/RT"/>
</dbReference>
<dbReference type="Proteomes" id="UP000324800">
    <property type="component" value="Unassembled WGS sequence"/>
</dbReference>
<proteinExistence type="predicted"/>
<name>A0A5J4UAX0_9EUKA</name>
<evidence type="ECO:0000313" key="1">
    <source>
        <dbReference type="EMBL" id="KAA6367649.1"/>
    </source>
</evidence>
<gene>
    <name evidence="1" type="ORF">EZS28_036825</name>
</gene>
<organism evidence="1 2">
    <name type="scientific">Streblomastix strix</name>
    <dbReference type="NCBI Taxonomy" id="222440"/>
    <lineage>
        <taxon>Eukaryota</taxon>
        <taxon>Metamonada</taxon>
        <taxon>Preaxostyla</taxon>
        <taxon>Oxymonadida</taxon>
        <taxon>Streblomastigidae</taxon>
        <taxon>Streblomastix</taxon>
    </lineage>
</organism>
<sequence>MELEHRINDTINNQTDEEIGNGSTNQTSAIDTVAIIPNRKKCDKADWTNPIYKSLIHTRRTSYHIHEPKDEQESKVSRMGYPDQVVEKSIDRSGMVDIVNQEQLTEEYRNIQDLSINNNVYISGEMGRNLINTRIGHTENIQTMESENPNIELKRNNCNLIRTELFLANIATQPFAIPEGKAKVGLRRLVDQILLYIEEQQQEVKFGHIPGINNTEADQLSRLAVSGDYSIDKQMLQQVLEEWGIQITVDCFATRRKTKHYRYFSIESDALAENWDGMEQSWECETQRLHCPISLIPAVIRNVELEKVKGVLIAPV</sequence>
<dbReference type="EMBL" id="SNRW01018121">
    <property type="protein sequence ID" value="KAA6367649.1"/>
    <property type="molecule type" value="Genomic_DNA"/>
</dbReference>
<accession>A0A5J4UAX0</accession>
<reference evidence="1 2" key="1">
    <citation type="submission" date="2019-03" db="EMBL/GenBank/DDBJ databases">
        <title>Single cell metagenomics reveals metabolic interactions within the superorganism composed of flagellate Streblomastix strix and complex community of Bacteroidetes bacteria on its surface.</title>
        <authorList>
            <person name="Treitli S.C."/>
            <person name="Kolisko M."/>
            <person name="Husnik F."/>
            <person name="Keeling P."/>
            <person name="Hampl V."/>
        </authorList>
    </citation>
    <scope>NUCLEOTIDE SEQUENCE [LARGE SCALE GENOMIC DNA]</scope>
    <source>
        <strain evidence="1">ST1C</strain>
    </source>
</reference>
<dbReference type="OrthoDB" id="7477527at2759"/>
<evidence type="ECO:0000313" key="2">
    <source>
        <dbReference type="Proteomes" id="UP000324800"/>
    </source>
</evidence>
<comment type="caution">
    <text evidence="1">The sequence shown here is derived from an EMBL/GenBank/DDBJ whole genome shotgun (WGS) entry which is preliminary data.</text>
</comment>
<protein>
    <submittedName>
        <fullName evidence="1">Uncharacterized protein</fullName>
    </submittedName>
</protein>
<dbReference type="PANTHER" id="PTHR33050:SF7">
    <property type="entry name" value="RIBONUCLEASE H"/>
    <property type="match status" value="1"/>
</dbReference>